<sequence length="257" mass="29875">MMFFVKSCKVKDNVLKSGTIKIGSLSEYRKIESNSEVEDEKEGHFNLNVNINDKFLTFDEFNKMNNSNHSSHIAHIKSFNSGPRLNNGMKCKFIADYKWVNHNRFIFCLSGLQDHILATGIFKSYPDYWYVQDLNLKGLANTLAEYLLAEVKEKLGQGEEVFWCEVEASNLKVVTKIQKIIYQDRDFILDDFNFHQEKGSLLKLLDNVRFIKPARFSHEEEYRVVFDFYNKEEIVFPKIKYLIIDGDGAAKLANPKG</sequence>
<gene>
    <name evidence="1" type="ORF">ITX54_05950</name>
</gene>
<reference evidence="1" key="1">
    <citation type="submission" date="2020-11" db="EMBL/GenBank/DDBJ databases">
        <authorList>
            <person name="Lee S.D."/>
        </authorList>
    </citation>
    <scope>NUCLEOTIDE SEQUENCE</scope>
    <source>
        <strain evidence="1">SAP-2</strain>
    </source>
</reference>
<dbReference type="Proteomes" id="UP000705283">
    <property type="component" value="Unassembled WGS sequence"/>
</dbReference>
<protein>
    <submittedName>
        <fullName evidence="1">Uncharacterized protein</fullName>
    </submittedName>
</protein>
<accession>A0AA41BVT3</accession>
<evidence type="ECO:0000313" key="2">
    <source>
        <dbReference type="Proteomes" id="UP000705283"/>
    </source>
</evidence>
<comment type="caution">
    <text evidence="1">The sequence shown here is derived from an EMBL/GenBank/DDBJ whole genome shotgun (WGS) entry which is preliminary data.</text>
</comment>
<proteinExistence type="predicted"/>
<dbReference type="AlphaFoldDB" id="A0AA41BVT3"/>
<reference evidence="1" key="2">
    <citation type="submission" date="2022-09" db="EMBL/GenBank/DDBJ databases">
        <title>Rouxiella aceris sp. nov., isolated from tree sap and emended description of the genus Rhouxiella.</title>
        <authorList>
            <person name="Kim I.S."/>
        </authorList>
    </citation>
    <scope>NUCLEOTIDE SEQUENCE</scope>
    <source>
        <strain evidence="1">SAP-2</strain>
    </source>
</reference>
<dbReference type="EMBL" id="JADMKS010000002">
    <property type="protein sequence ID" value="MBF6636207.1"/>
    <property type="molecule type" value="Genomic_DNA"/>
</dbReference>
<dbReference type="RefSeq" id="WP_194977663.1">
    <property type="nucleotide sequence ID" value="NZ_JADMKS010000002.1"/>
</dbReference>
<organism evidence="1 2">
    <name type="scientific">Rouxiella silvae</name>
    <dbReference type="NCBI Taxonomy" id="1646373"/>
    <lineage>
        <taxon>Bacteria</taxon>
        <taxon>Pseudomonadati</taxon>
        <taxon>Pseudomonadota</taxon>
        <taxon>Gammaproteobacteria</taxon>
        <taxon>Enterobacterales</taxon>
        <taxon>Yersiniaceae</taxon>
        <taxon>Rouxiella</taxon>
    </lineage>
</organism>
<name>A0AA41BVT3_9GAMM</name>
<evidence type="ECO:0000313" key="1">
    <source>
        <dbReference type="EMBL" id="MBF6636207.1"/>
    </source>
</evidence>